<dbReference type="AlphaFoldDB" id="A0A1M7TKX6"/>
<protein>
    <submittedName>
        <fullName evidence="4">Relaxase/Mobilisation nuclease domain-containing protein</fullName>
    </submittedName>
</protein>
<feature type="region of interest" description="Disordered" evidence="2">
    <location>
        <begin position="246"/>
        <end position="349"/>
    </location>
</feature>
<dbReference type="EMBL" id="FRDI01000015">
    <property type="protein sequence ID" value="SHN71421.1"/>
    <property type="molecule type" value="Genomic_DNA"/>
</dbReference>
<dbReference type="Proteomes" id="UP000186469">
    <property type="component" value="Unassembled WGS sequence"/>
</dbReference>
<feature type="compositionally biased region" description="Polar residues" evidence="2">
    <location>
        <begin position="270"/>
        <end position="284"/>
    </location>
</feature>
<feature type="domain" description="MobA/VirD2-like nuclease" evidence="3">
    <location>
        <begin position="20"/>
        <end position="142"/>
    </location>
</feature>
<evidence type="ECO:0000259" key="3">
    <source>
        <dbReference type="Pfam" id="PF03432"/>
    </source>
</evidence>
<feature type="region of interest" description="Disordered" evidence="2">
    <location>
        <begin position="146"/>
        <end position="168"/>
    </location>
</feature>
<sequence>MIAKLIKGKGFRGALEYDLQKQKGQILETNMAGQTPRELAKEFGAIRALRPNLTKAVCHVSLSISPDEKLNDEQWKSVANSYLKHMGFEKCQYVATKHTDTEHPHIHLVVNRIGIDGQVASDSQDYQRQESLMRKLEQELNLKTVEPSREAKRKGLTKGEVEHSVRTGEPSTRMLLQKIIDRTLQNGLNLDTFTQKLEEQGVKTRLNQASTGFVSGISFSLNEVALKGSDLGKNYTWNALQKRGLTHEQVRHDKGIDGCTLGENMPSGESIGQSGGKSSEQSDNQSEEIRRNERGRNFGNESQPLEPTRDAKAEEQHRIDQAFERLARINKDSEQRNTPDRSRGQGLSR</sequence>
<keyword evidence="1" id="KW-0175">Coiled coil</keyword>
<dbReference type="OrthoDB" id="955344at2"/>
<feature type="coiled-coil region" evidence="1">
    <location>
        <begin position="119"/>
        <end position="146"/>
    </location>
</feature>
<reference evidence="4 5" key="1">
    <citation type="submission" date="2016-12" db="EMBL/GenBank/DDBJ databases">
        <authorList>
            <person name="Song W.-J."/>
            <person name="Kurnit D.M."/>
        </authorList>
    </citation>
    <scope>NUCLEOTIDE SEQUENCE [LARGE SCALE GENOMIC DNA]</scope>
    <source>
        <strain evidence="4 5">DSM 11393</strain>
    </source>
</reference>
<keyword evidence="5" id="KW-1185">Reference proteome</keyword>
<name>A0A1M7TKX6_9BACT</name>
<gene>
    <name evidence="4" type="ORF">SAMN02745728_02183</name>
</gene>
<dbReference type="InterPro" id="IPR005094">
    <property type="entry name" value="Endonuclease_MobA/VirD2"/>
</dbReference>
<proteinExistence type="predicted"/>
<organism evidence="4 5">
    <name type="scientific">Desulfovibrio litoralis DSM 11393</name>
    <dbReference type="NCBI Taxonomy" id="1121455"/>
    <lineage>
        <taxon>Bacteria</taxon>
        <taxon>Pseudomonadati</taxon>
        <taxon>Thermodesulfobacteriota</taxon>
        <taxon>Desulfovibrionia</taxon>
        <taxon>Desulfovibrionales</taxon>
        <taxon>Desulfovibrionaceae</taxon>
        <taxon>Desulfovibrio</taxon>
    </lineage>
</organism>
<dbReference type="Pfam" id="PF03432">
    <property type="entry name" value="Relaxase"/>
    <property type="match status" value="1"/>
</dbReference>
<feature type="compositionally biased region" description="Basic and acidic residues" evidence="2">
    <location>
        <begin position="287"/>
        <end position="296"/>
    </location>
</feature>
<evidence type="ECO:0000313" key="4">
    <source>
        <dbReference type="EMBL" id="SHN71421.1"/>
    </source>
</evidence>
<feature type="compositionally biased region" description="Basic and acidic residues" evidence="2">
    <location>
        <begin position="157"/>
        <end position="166"/>
    </location>
</feature>
<feature type="compositionally biased region" description="Basic and acidic residues" evidence="2">
    <location>
        <begin position="307"/>
        <end position="343"/>
    </location>
</feature>
<accession>A0A1M7TKX6</accession>
<evidence type="ECO:0000313" key="5">
    <source>
        <dbReference type="Proteomes" id="UP000186469"/>
    </source>
</evidence>
<evidence type="ECO:0000256" key="2">
    <source>
        <dbReference type="SAM" id="MobiDB-lite"/>
    </source>
</evidence>
<feature type="compositionally biased region" description="Basic and acidic residues" evidence="2">
    <location>
        <begin position="246"/>
        <end position="256"/>
    </location>
</feature>
<dbReference type="STRING" id="1121455.SAMN02745728_02183"/>
<dbReference type="RefSeq" id="WP_072697859.1">
    <property type="nucleotide sequence ID" value="NZ_FRDI01000015.1"/>
</dbReference>
<evidence type="ECO:0000256" key="1">
    <source>
        <dbReference type="SAM" id="Coils"/>
    </source>
</evidence>